<dbReference type="Proteomes" id="UP000011081">
    <property type="component" value="Unassembled WGS sequence"/>
</dbReference>
<dbReference type="InParanoid" id="L2GWK9"/>
<gene>
    <name evidence="2" type="ORF">VCUG_01002</name>
</gene>
<dbReference type="HOGENOM" id="CLU_534402_0_0_1"/>
<protein>
    <submittedName>
        <fullName evidence="2">Uncharacterized protein</fullName>
    </submittedName>
</protein>
<feature type="region of interest" description="Disordered" evidence="1">
    <location>
        <begin position="248"/>
        <end position="374"/>
    </location>
</feature>
<evidence type="ECO:0000313" key="3">
    <source>
        <dbReference type="Proteomes" id="UP000011081"/>
    </source>
</evidence>
<feature type="compositionally biased region" description="Basic and acidic residues" evidence="1">
    <location>
        <begin position="106"/>
        <end position="118"/>
    </location>
</feature>
<dbReference type="OrthoDB" id="2192420at2759"/>
<dbReference type="AlphaFoldDB" id="L2GWK9"/>
<feature type="compositionally biased region" description="Polar residues" evidence="1">
    <location>
        <begin position="343"/>
        <end position="364"/>
    </location>
</feature>
<dbReference type="VEuPathDB" id="MicrosporidiaDB:VCUG_01002"/>
<dbReference type="OMA" id="KEQFIFA"/>
<organism evidence="2 3">
    <name type="scientific">Vavraia culicis (isolate floridensis)</name>
    <name type="common">Microsporidian parasite</name>
    <dbReference type="NCBI Taxonomy" id="948595"/>
    <lineage>
        <taxon>Eukaryota</taxon>
        <taxon>Fungi</taxon>
        <taxon>Fungi incertae sedis</taxon>
        <taxon>Microsporidia</taxon>
        <taxon>Pleistophoridae</taxon>
        <taxon>Vavraia</taxon>
    </lineage>
</organism>
<feature type="region of interest" description="Disordered" evidence="1">
    <location>
        <begin position="106"/>
        <end position="126"/>
    </location>
</feature>
<keyword evidence="3" id="KW-1185">Reference proteome</keyword>
<dbReference type="RefSeq" id="XP_008074022.1">
    <property type="nucleotide sequence ID" value="XM_008075831.1"/>
</dbReference>
<dbReference type="EMBL" id="GL877417">
    <property type="protein sequence ID" value="ELA47470.1"/>
    <property type="molecule type" value="Genomic_DNA"/>
</dbReference>
<name>L2GWK9_VAVCU</name>
<dbReference type="GeneID" id="19878884"/>
<sequence>MFVLQFILSINTLRVLKLRTEPDSLVGLSEDKILNLELKPTTKDELNRNGVIIKNRVVYFYRSRSYFSMGLAAEDITVKGHKADISVDEKMEAVAAFKHTKMEFVSRDKSDGEGKGTTKESTTGNSTNFSPFNFSFVGSKGEHKEVNKENTGAKAANSASFFAGMGSGPKQGSNKLANMFKKGPYEGTDSFGMNGNKNILNNGSPSITENLLNKQPAYVSGLNMAAYSGQGDGNVENGAITRMADLYTRGPAGPLSDPRQKMPMGPLPDPYSGEHGGLPPDPYQRGLMAPSPDPYQRELMAPSPDPYQRELKAPSPDPYQRDVSLPEIYQREQKSPLIDSLTRKSQNALSDPLTNASSNTSDAPTRQKKSRRRPYQELYHIESDSSMEKDETNQIHQACIHEVSERHFQLKNDNLCVTYFKEQFIFAPCTKSKSQHFMLIDAKKLIENEESESEEQPLTKRRKIVIEKEKIKEVVNKHPAPVIIEKMAKEEPKEKKAPVIAKAKESDNFIEQLKSTFDEKAIKEIINM</sequence>
<evidence type="ECO:0000313" key="2">
    <source>
        <dbReference type="EMBL" id="ELA47470.1"/>
    </source>
</evidence>
<accession>L2GWK9</accession>
<proteinExistence type="predicted"/>
<evidence type="ECO:0000256" key="1">
    <source>
        <dbReference type="SAM" id="MobiDB-lite"/>
    </source>
</evidence>
<reference evidence="3" key="1">
    <citation type="submission" date="2011-03" db="EMBL/GenBank/DDBJ databases">
        <title>The genome sequence of Vavraia culicis strain floridensis.</title>
        <authorList>
            <consortium name="The Broad Institute Genome Sequencing Platform"/>
            <person name="Cuomo C."/>
            <person name="Becnel J."/>
            <person name="Sanscrainte N."/>
            <person name="Young S.K."/>
            <person name="Zeng Q."/>
            <person name="Gargeya S."/>
            <person name="Fitzgerald M."/>
            <person name="Haas B."/>
            <person name="Abouelleil A."/>
            <person name="Alvarado L."/>
            <person name="Arachchi H.M."/>
            <person name="Berlin A."/>
            <person name="Chapman S.B."/>
            <person name="Gearin G."/>
            <person name="Goldberg J."/>
            <person name="Griggs A."/>
            <person name="Gujja S."/>
            <person name="Hansen M."/>
            <person name="Heiman D."/>
            <person name="Howarth C."/>
            <person name="Larimer J."/>
            <person name="Lui A."/>
            <person name="MacDonald P.J.P."/>
            <person name="McCowen C."/>
            <person name="Montmayeur A."/>
            <person name="Murphy C."/>
            <person name="Neiman D."/>
            <person name="Pearson M."/>
            <person name="Priest M."/>
            <person name="Roberts A."/>
            <person name="Saif S."/>
            <person name="Shea T."/>
            <person name="Sisk P."/>
            <person name="Stolte C."/>
            <person name="Sykes S."/>
            <person name="Wortman J."/>
            <person name="Nusbaum C."/>
            <person name="Birren B."/>
        </authorList>
    </citation>
    <scope>NUCLEOTIDE SEQUENCE [LARGE SCALE GENOMIC DNA]</scope>
    <source>
        <strain evidence="3">floridensis</strain>
    </source>
</reference>